<feature type="transmembrane region" description="Helical" evidence="1">
    <location>
        <begin position="70"/>
        <end position="91"/>
    </location>
</feature>
<protein>
    <submittedName>
        <fullName evidence="2">Uncharacterized protein</fullName>
    </submittedName>
</protein>
<reference evidence="2" key="1">
    <citation type="submission" date="2013-08" db="EMBL/GenBank/DDBJ databases">
        <title>Gene expansion shapes genome architecture in the human pathogen Lichtheimia corymbifera: an evolutionary genomics analysis in the ancient terrestrial Mucorales (Mucoromycotina).</title>
        <authorList>
            <person name="Schwartze V.U."/>
            <person name="Winter S."/>
            <person name="Shelest E."/>
            <person name="Marcet-Houben M."/>
            <person name="Horn F."/>
            <person name="Wehner S."/>
            <person name="Hoffmann K."/>
            <person name="Riege K."/>
            <person name="Sammeth M."/>
            <person name="Nowrousian M."/>
            <person name="Valiante V."/>
            <person name="Linde J."/>
            <person name="Jacobsen I.D."/>
            <person name="Marz M."/>
            <person name="Brakhage A.A."/>
            <person name="Gabaldon T."/>
            <person name="Bocker S."/>
            <person name="Voigt K."/>
        </authorList>
    </citation>
    <scope>NUCLEOTIDE SEQUENCE [LARGE SCALE GENOMIC DNA]</scope>
    <source>
        <strain evidence="2">FSU 9682</strain>
    </source>
</reference>
<keyword evidence="1" id="KW-1133">Transmembrane helix</keyword>
<accession>A0A068RZ76</accession>
<organism evidence="2 3">
    <name type="scientific">Lichtheimia corymbifera JMRC:FSU:9682</name>
    <dbReference type="NCBI Taxonomy" id="1263082"/>
    <lineage>
        <taxon>Eukaryota</taxon>
        <taxon>Fungi</taxon>
        <taxon>Fungi incertae sedis</taxon>
        <taxon>Mucoromycota</taxon>
        <taxon>Mucoromycotina</taxon>
        <taxon>Mucoromycetes</taxon>
        <taxon>Mucorales</taxon>
        <taxon>Lichtheimiaceae</taxon>
        <taxon>Lichtheimia</taxon>
    </lineage>
</organism>
<evidence type="ECO:0000256" key="1">
    <source>
        <dbReference type="SAM" id="Phobius"/>
    </source>
</evidence>
<feature type="transmembrane region" description="Helical" evidence="1">
    <location>
        <begin position="124"/>
        <end position="142"/>
    </location>
</feature>
<dbReference type="AlphaFoldDB" id="A0A068RZ76"/>
<dbReference type="Proteomes" id="UP000027586">
    <property type="component" value="Unassembled WGS sequence"/>
</dbReference>
<gene>
    <name evidence="2" type="ORF">LCOR_06126.1</name>
</gene>
<dbReference type="EMBL" id="CBTN010000026">
    <property type="protein sequence ID" value="CDH54917.1"/>
    <property type="molecule type" value="Genomic_DNA"/>
</dbReference>
<keyword evidence="3" id="KW-1185">Reference proteome</keyword>
<proteinExistence type="predicted"/>
<evidence type="ECO:0000313" key="3">
    <source>
        <dbReference type="Proteomes" id="UP000027586"/>
    </source>
</evidence>
<feature type="transmembrane region" description="Helical" evidence="1">
    <location>
        <begin position="154"/>
        <end position="171"/>
    </location>
</feature>
<dbReference type="NCBIfam" id="NF041646">
    <property type="entry name" value="VC0807_fam"/>
    <property type="match status" value="1"/>
</dbReference>
<sequence>MSDQTRYYHDDSQSVPLKLDDSMSGYRNSQQLENVDIEARNHAQDNDYQYEEPFDMTLTKHNKENAMKNILGFIFSLVFMIGLPLGLYFGLRNVIGQVYALLISGIPPLLHVIYTFIRQRRVDFLGVLVLLAFVISAVISIVTGDARAALLRDSAVTMVIAALFASTLIPIRTERLSIYPLTWSISRKMVYDNVESYHWRDQHGVRHEMPFSDFLWSHLPVVRKGSYLLTAGYAIGLTAEFVIRVIMIEATTLSVDQIVLYGNIIVIVVVVVMTTFGVYLSIAIRNKSIQWAKDNDYTAHYNSTRSTTISSQQQ</sequence>
<feature type="transmembrane region" description="Helical" evidence="1">
    <location>
        <begin position="97"/>
        <end position="117"/>
    </location>
</feature>
<name>A0A068RZ76_9FUNG</name>
<dbReference type="OrthoDB" id="10043543at2759"/>
<keyword evidence="1" id="KW-0472">Membrane</keyword>
<evidence type="ECO:0000313" key="2">
    <source>
        <dbReference type="EMBL" id="CDH54917.1"/>
    </source>
</evidence>
<keyword evidence="1" id="KW-0812">Transmembrane</keyword>
<dbReference type="VEuPathDB" id="FungiDB:LCOR_06126.1"/>
<comment type="caution">
    <text evidence="2">The sequence shown here is derived from an EMBL/GenBank/DDBJ whole genome shotgun (WGS) entry which is preliminary data.</text>
</comment>
<feature type="transmembrane region" description="Helical" evidence="1">
    <location>
        <begin position="227"/>
        <end position="246"/>
    </location>
</feature>
<feature type="transmembrane region" description="Helical" evidence="1">
    <location>
        <begin position="258"/>
        <end position="280"/>
    </location>
</feature>